<evidence type="ECO:0000313" key="3">
    <source>
        <dbReference type="Proteomes" id="UP001470230"/>
    </source>
</evidence>
<feature type="region of interest" description="Disordered" evidence="1">
    <location>
        <begin position="94"/>
        <end position="120"/>
    </location>
</feature>
<dbReference type="Proteomes" id="UP001470230">
    <property type="component" value="Unassembled WGS sequence"/>
</dbReference>
<evidence type="ECO:0000313" key="2">
    <source>
        <dbReference type="EMBL" id="KAK8899686.1"/>
    </source>
</evidence>
<keyword evidence="3" id="KW-1185">Reference proteome</keyword>
<comment type="caution">
    <text evidence="2">The sequence shown here is derived from an EMBL/GenBank/DDBJ whole genome shotgun (WGS) entry which is preliminary data.</text>
</comment>
<organism evidence="2 3">
    <name type="scientific">Tritrichomonas musculus</name>
    <dbReference type="NCBI Taxonomy" id="1915356"/>
    <lineage>
        <taxon>Eukaryota</taxon>
        <taxon>Metamonada</taxon>
        <taxon>Parabasalia</taxon>
        <taxon>Tritrichomonadida</taxon>
        <taxon>Tritrichomonadidae</taxon>
        <taxon>Tritrichomonas</taxon>
    </lineage>
</organism>
<protein>
    <submittedName>
        <fullName evidence="2">Uncharacterized protein</fullName>
    </submittedName>
</protein>
<name>A0ABR2L9J0_9EUKA</name>
<sequence>MSDEFKPLQLRDWKFLDQYYKHPGNSPSDARLAGDQLLRLCLKCTKEISNETIVQNSPKKDFGTTQHDLFEICSRKPARCTEITNDEVVNITETPDPMVEEPPYNDRVTDYSQESYQDYE</sequence>
<dbReference type="EMBL" id="JAPFFF010000001">
    <property type="protein sequence ID" value="KAK8899686.1"/>
    <property type="molecule type" value="Genomic_DNA"/>
</dbReference>
<feature type="compositionally biased region" description="Polar residues" evidence="1">
    <location>
        <begin position="110"/>
        <end position="120"/>
    </location>
</feature>
<accession>A0ABR2L9J0</accession>
<proteinExistence type="predicted"/>
<reference evidence="2 3" key="1">
    <citation type="submission" date="2024-04" db="EMBL/GenBank/DDBJ databases">
        <title>Tritrichomonas musculus Genome.</title>
        <authorList>
            <person name="Alves-Ferreira E."/>
            <person name="Grigg M."/>
            <person name="Lorenzi H."/>
            <person name="Galac M."/>
        </authorList>
    </citation>
    <scope>NUCLEOTIDE SEQUENCE [LARGE SCALE GENOMIC DNA]</scope>
    <source>
        <strain evidence="2 3">EAF2021</strain>
    </source>
</reference>
<evidence type="ECO:0000256" key="1">
    <source>
        <dbReference type="SAM" id="MobiDB-lite"/>
    </source>
</evidence>
<gene>
    <name evidence="2" type="ORF">M9Y10_002008</name>
</gene>